<dbReference type="Pfam" id="PF00702">
    <property type="entry name" value="Hydrolase"/>
    <property type="match status" value="1"/>
</dbReference>
<dbReference type="InterPro" id="IPR023198">
    <property type="entry name" value="PGP-like_dom2"/>
</dbReference>
<dbReference type="InterPro" id="IPR036412">
    <property type="entry name" value="HAD-like_sf"/>
</dbReference>
<dbReference type="EMBL" id="FOIL01000043">
    <property type="protein sequence ID" value="SET78192.1"/>
    <property type="molecule type" value="Genomic_DNA"/>
</dbReference>
<feature type="region of interest" description="Disordered" evidence="1">
    <location>
        <begin position="1"/>
        <end position="40"/>
    </location>
</feature>
<dbReference type="CDD" id="cd07505">
    <property type="entry name" value="HAD_BPGM-like"/>
    <property type="match status" value="1"/>
</dbReference>
<reference evidence="2 3" key="1">
    <citation type="submission" date="2016-10" db="EMBL/GenBank/DDBJ databases">
        <authorList>
            <person name="de Groot N.N."/>
        </authorList>
    </citation>
    <scope>NUCLEOTIDE SEQUENCE [LARGE SCALE GENOMIC DNA]</scope>
    <source>
        <strain evidence="2 3">KH1P1</strain>
    </source>
</reference>
<dbReference type="RefSeq" id="WP_074650084.1">
    <property type="nucleotide sequence ID" value="NZ_FOIL01000043.1"/>
</dbReference>
<proteinExistence type="predicted"/>
<dbReference type="PANTHER" id="PTHR18901:SF38">
    <property type="entry name" value="PSEUDOURIDINE-5'-PHOSPHATASE"/>
    <property type="match status" value="1"/>
</dbReference>
<evidence type="ECO:0000256" key="1">
    <source>
        <dbReference type="SAM" id="MobiDB-lite"/>
    </source>
</evidence>
<dbReference type="SUPFAM" id="SSF56784">
    <property type="entry name" value="HAD-like"/>
    <property type="match status" value="1"/>
</dbReference>
<gene>
    <name evidence="2" type="ORF">SAMN04487771_10437</name>
</gene>
<organism evidence="2 3">
    <name type="scientific">[Clostridium] aminophilum</name>
    <dbReference type="NCBI Taxonomy" id="1526"/>
    <lineage>
        <taxon>Bacteria</taxon>
        <taxon>Bacillati</taxon>
        <taxon>Bacillota</taxon>
        <taxon>Clostridia</taxon>
        <taxon>Lachnospirales</taxon>
        <taxon>Lachnospiraceae</taxon>
    </lineage>
</organism>
<evidence type="ECO:0000313" key="2">
    <source>
        <dbReference type="EMBL" id="SET78192.1"/>
    </source>
</evidence>
<dbReference type="Gene3D" id="3.40.50.1000">
    <property type="entry name" value="HAD superfamily/HAD-like"/>
    <property type="match status" value="1"/>
</dbReference>
<accession>A0A1I0H5S5</accession>
<dbReference type="AlphaFoldDB" id="A0A1I0H5S5"/>
<dbReference type="STRING" id="1526.SAMN02910262_02328"/>
<dbReference type="InterPro" id="IPR023214">
    <property type="entry name" value="HAD_sf"/>
</dbReference>
<dbReference type="Proteomes" id="UP000199820">
    <property type="component" value="Unassembled WGS sequence"/>
</dbReference>
<feature type="region of interest" description="Disordered" evidence="1">
    <location>
        <begin position="205"/>
        <end position="228"/>
    </location>
</feature>
<feature type="compositionally biased region" description="Basic and acidic residues" evidence="1">
    <location>
        <begin position="1"/>
        <end position="33"/>
    </location>
</feature>
<dbReference type="PANTHER" id="PTHR18901">
    <property type="entry name" value="2-DEOXYGLUCOSE-6-PHOSPHATE PHOSPHATASE 2"/>
    <property type="match status" value="1"/>
</dbReference>
<dbReference type="Gene3D" id="1.10.150.240">
    <property type="entry name" value="Putative phosphatase, domain 2"/>
    <property type="match status" value="1"/>
</dbReference>
<dbReference type="GO" id="GO:0016791">
    <property type="term" value="F:phosphatase activity"/>
    <property type="evidence" value="ECO:0007669"/>
    <property type="project" value="TreeGrafter"/>
</dbReference>
<dbReference type="OrthoDB" id="9797743at2"/>
<dbReference type="SFLD" id="SFLDS00003">
    <property type="entry name" value="Haloacid_Dehalogenase"/>
    <property type="match status" value="1"/>
</dbReference>
<protein>
    <submittedName>
        <fullName evidence="2">Beta-phosphoglucomutase, HAD superfamily</fullName>
    </submittedName>
</protein>
<sequence>MKAEEQTEQKEKEERNRPKEQAPWRTERTEKNDTSGGGAMPPRRICGCIMDVDGTILDSMGIWTDLGRRYLAEHGILAEDGLDRILFPKTTVQAAQYLIDHYGLKESNEEVCRHILSIIDTFYREEVTEKPGAAGFLRKMKEKGIPVILATSNEKELVYAAFRRLGLDDCICGIVTCSEFQTDKTKPVIYREAARILQRVIDRESSAEETHQVPEQSPSNEPKKRSQRIPSEFAVFEDTFFAVRSAKSAGFFTVGVEDAASRGDREKICELSDRFISDYRELLAEKQEPFDF</sequence>
<keyword evidence="3" id="KW-1185">Reference proteome</keyword>
<evidence type="ECO:0000313" key="3">
    <source>
        <dbReference type="Proteomes" id="UP000199820"/>
    </source>
</evidence>
<dbReference type="SFLD" id="SFLDG01129">
    <property type="entry name" value="C1.5:_HAD__Beta-PGM__Phosphata"/>
    <property type="match status" value="1"/>
</dbReference>
<name>A0A1I0H5S5_9FIRM</name>